<organism evidence="1 2">
    <name type="scientific">Sphaerodactylus townsendi</name>
    <dbReference type="NCBI Taxonomy" id="933632"/>
    <lineage>
        <taxon>Eukaryota</taxon>
        <taxon>Metazoa</taxon>
        <taxon>Chordata</taxon>
        <taxon>Craniata</taxon>
        <taxon>Vertebrata</taxon>
        <taxon>Euteleostomi</taxon>
        <taxon>Lepidosauria</taxon>
        <taxon>Squamata</taxon>
        <taxon>Bifurcata</taxon>
        <taxon>Gekkota</taxon>
        <taxon>Sphaerodactylidae</taxon>
        <taxon>Sphaerodactylus</taxon>
    </lineage>
</organism>
<gene>
    <name evidence="1" type="ORF">K3G42_028692</name>
</gene>
<dbReference type="Proteomes" id="UP000827872">
    <property type="component" value="Linkage Group LG06"/>
</dbReference>
<reference evidence="1" key="1">
    <citation type="submission" date="2021-08" db="EMBL/GenBank/DDBJ databases">
        <title>The first chromosome-level gecko genome reveals the dynamic sex chromosomes of Neotropical dwarf geckos (Sphaerodactylidae: Sphaerodactylus).</title>
        <authorList>
            <person name="Pinto B.J."/>
            <person name="Keating S.E."/>
            <person name="Gamble T."/>
        </authorList>
    </citation>
    <scope>NUCLEOTIDE SEQUENCE</scope>
    <source>
        <strain evidence="1">TG3544</strain>
    </source>
</reference>
<accession>A0ACB8FS10</accession>
<evidence type="ECO:0000313" key="2">
    <source>
        <dbReference type="Proteomes" id="UP000827872"/>
    </source>
</evidence>
<dbReference type="EMBL" id="CM037619">
    <property type="protein sequence ID" value="KAH8008283.1"/>
    <property type="molecule type" value="Genomic_DNA"/>
</dbReference>
<sequence length="405" mass="45225">MNQQKSRTAMGAAITKNMVTEELEKLQKDWENKNLPDLTKKIQEDLDLLKNTTLEIAVTGASGAGKSSLVNALRGMTDFEDGAAETGVTETTTERKSYPHPTFPNLIMWDLPGIGTPNFKAKEYVTKVNFKKYDCFIIVASDRFRDDDVLLAREIRKMNKKFYYVRTKVDISINSEGKKPNFSEEKCLEKIRKYHCDNLTQVGESNPRVFLISRDDLAMYDFPLLQASLEDELDDLKREVLILSMPAFSKEVLKKKKATMEDYIRKVAFLSCAIGAVPVPGLSVVCDLAILVGAMIHICKVFGLDEDSLNRLAKRIGKPVDVLKSAIKKSPLASQITSQFVIDMLTKSVVCGILIMVELVLDFVPVLGSITGGALSFGTTFYILKNFLHDAEKDAENVRTKAVKS</sequence>
<proteinExistence type="predicted"/>
<keyword evidence="2" id="KW-1185">Reference proteome</keyword>
<name>A0ACB8FS10_9SAUR</name>
<evidence type="ECO:0000313" key="1">
    <source>
        <dbReference type="EMBL" id="KAH8008283.1"/>
    </source>
</evidence>
<comment type="caution">
    <text evidence="1">The sequence shown here is derived from an EMBL/GenBank/DDBJ whole genome shotgun (WGS) entry which is preliminary data.</text>
</comment>
<protein>
    <submittedName>
        <fullName evidence="1">Uncharacterized protein</fullName>
    </submittedName>
</protein>